<gene>
    <name evidence="6" type="primary">traA</name>
</gene>
<evidence type="ECO:0000256" key="3">
    <source>
        <dbReference type="ARBA" id="ARBA00022989"/>
    </source>
</evidence>
<evidence type="ECO:0000256" key="2">
    <source>
        <dbReference type="ARBA" id="ARBA00022692"/>
    </source>
</evidence>
<evidence type="ECO:0000256" key="4">
    <source>
        <dbReference type="ARBA" id="ARBA00023136"/>
    </source>
</evidence>
<protein>
    <submittedName>
        <fullName evidence="6">Conjugal transfer protein traA</fullName>
    </submittedName>
</protein>
<keyword evidence="3 5" id="KW-1133">Transmembrane helix</keyword>
<organism evidence="6">
    <name type="scientific">Klebsiella pneumoniae</name>
    <dbReference type="NCBI Taxonomy" id="573"/>
    <lineage>
        <taxon>Bacteria</taxon>
        <taxon>Pseudomonadati</taxon>
        <taxon>Pseudomonadota</taxon>
        <taxon>Gammaproteobacteria</taxon>
        <taxon>Enterobacterales</taxon>
        <taxon>Enterobacteriaceae</taxon>
        <taxon>Klebsiella/Raoultella group</taxon>
        <taxon>Klebsiella</taxon>
        <taxon>Klebsiella pneumoniae complex</taxon>
    </lineage>
</organism>
<accession>A0A0K0VKU5</accession>
<comment type="subcellular location">
    <subcellularLocation>
        <location evidence="1">Membrane</location>
    </subcellularLocation>
</comment>
<keyword evidence="6" id="KW-0614">Plasmid</keyword>
<sequence>MEETMNLSGKYPLFKGATRLPTFAGVPRTVIIATFIFCATLFMTIHLWAVVLFGLLWFIEFCISKHDDRMFRIIWLAIMTKGLNMINSPFTKLWGGSSYSPTDYGDKK</sequence>
<reference evidence="6" key="1">
    <citation type="submission" date="2015-07" db="EMBL/GenBank/DDBJ databases">
        <title>Complete sequence of a blaKPC-2-harbouring IncN2-type plasmid from Klebsiella pneumoniae in Korea.</title>
        <authorList>
            <person name="Kim S.Y."/>
        </authorList>
    </citation>
    <scope>NUCLEOTIDE SEQUENCE</scope>
    <source>
        <strain evidence="6">KPC-DK05</strain>
        <plasmid evidence="6">pKPC-DK05</plasmid>
    </source>
</reference>
<dbReference type="AlphaFoldDB" id="A0A0K0VKU5"/>
<feature type="transmembrane region" description="Helical" evidence="5">
    <location>
        <begin position="30"/>
        <end position="59"/>
    </location>
</feature>
<evidence type="ECO:0000256" key="5">
    <source>
        <dbReference type="SAM" id="Phobius"/>
    </source>
</evidence>
<dbReference type="Pfam" id="PF05101">
    <property type="entry name" value="VirB3"/>
    <property type="match status" value="1"/>
</dbReference>
<feature type="transmembrane region" description="Helical" evidence="5">
    <location>
        <begin position="71"/>
        <end position="90"/>
    </location>
</feature>
<dbReference type="EMBL" id="KR091915">
    <property type="protein sequence ID" value="AKS10504.1"/>
    <property type="molecule type" value="Genomic_DNA"/>
</dbReference>
<geneLocation type="plasmid" evidence="6">
    <name>pKPC-DK05</name>
</geneLocation>
<keyword evidence="2 5" id="KW-0812">Transmembrane</keyword>
<keyword evidence="4 5" id="KW-0472">Membrane</keyword>
<dbReference type="GO" id="GO:0016020">
    <property type="term" value="C:membrane"/>
    <property type="evidence" value="ECO:0007669"/>
    <property type="project" value="UniProtKB-SubCell"/>
</dbReference>
<dbReference type="InterPro" id="IPR007792">
    <property type="entry name" value="T4SS_VirB3/TrbD/AvhB"/>
</dbReference>
<evidence type="ECO:0000313" key="6">
    <source>
        <dbReference type="EMBL" id="AKS10504.1"/>
    </source>
</evidence>
<name>A0A0K0VKU5_KLEPN</name>
<proteinExistence type="predicted"/>
<evidence type="ECO:0000256" key="1">
    <source>
        <dbReference type="ARBA" id="ARBA00004370"/>
    </source>
</evidence>